<sequence>MKSSLLTDYEYASMWDPQPDTIRFGVLLSFNAIDHYLEASTLIRMAVDDINRQRIIPEPRSLYAPSGGAAAIAGDQALISGAGVIGDIYSDLMRGYLRPEYGWVTMSDISETLRKEPDHTDYDELIMLDNDYDLTGYPAYDKFMEQWMALGNHE</sequence>
<accession>A0A9P5S168</accession>
<reference evidence="1" key="1">
    <citation type="journal article" date="2020" name="Fungal Divers.">
        <title>Resolving the Mortierellaceae phylogeny through synthesis of multi-gene phylogenetics and phylogenomics.</title>
        <authorList>
            <person name="Vandepol N."/>
            <person name="Liber J."/>
            <person name="Desiro A."/>
            <person name="Na H."/>
            <person name="Kennedy M."/>
            <person name="Barry K."/>
            <person name="Grigoriev I.V."/>
            <person name="Miller A.N."/>
            <person name="O'Donnell K."/>
            <person name="Stajich J.E."/>
            <person name="Bonito G."/>
        </authorList>
    </citation>
    <scope>NUCLEOTIDE SEQUENCE</scope>
    <source>
        <strain evidence="1">NRRL 6426</strain>
    </source>
</reference>
<evidence type="ECO:0000313" key="1">
    <source>
        <dbReference type="EMBL" id="KAF9151054.1"/>
    </source>
</evidence>
<protein>
    <submittedName>
        <fullName evidence="1">Uncharacterized protein</fullName>
    </submittedName>
</protein>
<organism evidence="1 2">
    <name type="scientific">Linnemannia schmuckeri</name>
    <dbReference type="NCBI Taxonomy" id="64567"/>
    <lineage>
        <taxon>Eukaryota</taxon>
        <taxon>Fungi</taxon>
        <taxon>Fungi incertae sedis</taxon>
        <taxon>Mucoromycota</taxon>
        <taxon>Mortierellomycotina</taxon>
        <taxon>Mortierellomycetes</taxon>
        <taxon>Mortierellales</taxon>
        <taxon>Mortierellaceae</taxon>
        <taxon>Linnemannia</taxon>
    </lineage>
</organism>
<name>A0A9P5S168_9FUNG</name>
<keyword evidence="2" id="KW-1185">Reference proteome</keyword>
<dbReference type="Proteomes" id="UP000748756">
    <property type="component" value="Unassembled WGS sequence"/>
</dbReference>
<comment type="caution">
    <text evidence="1">The sequence shown here is derived from an EMBL/GenBank/DDBJ whole genome shotgun (WGS) entry which is preliminary data.</text>
</comment>
<evidence type="ECO:0000313" key="2">
    <source>
        <dbReference type="Proteomes" id="UP000748756"/>
    </source>
</evidence>
<dbReference type="AlphaFoldDB" id="A0A9P5S168"/>
<proteinExistence type="predicted"/>
<dbReference type="EMBL" id="JAAAUQ010000356">
    <property type="protein sequence ID" value="KAF9151054.1"/>
    <property type="molecule type" value="Genomic_DNA"/>
</dbReference>
<dbReference type="OrthoDB" id="2439967at2759"/>
<gene>
    <name evidence="1" type="ORF">BG015_007122</name>
</gene>